<reference evidence="4 5" key="1">
    <citation type="submission" date="2017-04" db="EMBL/GenBank/DDBJ databases">
        <authorList>
            <person name="Afonso C.L."/>
            <person name="Miller P.J."/>
            <person name="Scott M.A."/>
            <person name="Spackman E."/>
            <person name="Goraichik I."/>
            <person name="Dimitrov K.M."/>
            <person name="Suarez D.L."/>
            <person name="Swayne D.E."/>
        </authorList>
    </citation>
    <scope>NUCLEOTIDE SEQUENCE [LARGE SCALE GENOMIC DNA]</scope>
    <source>
        <strain evidence="4 5">DSM 5090</strain>
    </source>
</reference>
<dbReference type="EMBL" id="FWXI01000020">
    <property type="protein sequence ID" value="SMD04764.1"/>
    <property type="molecule type" value="Genomic_DNA"/>
</dbReference>
<dbReference type="AlphaFoldDB" id="A0A1W2E4T9"/>
<protein>
    <recommendedName>
        <fullName evidence="2">Biotin transporter</fullName>
    </recommendedName>
</protein>
<dbReference type="PANTHER" id="PTHR34295">
    <property type="entry name" value="BIOTIN TRANSPORTER BIOY"/>
    <property type="match status" value="1"/>
</dbReference>
<feature type="transmembrane region" description="Helical" evidence="3">
    <location>
        <begin position="112"/>
        <end position="137"/>
    </location>
</feature>
<feature type="transmembrane region" description="Helical" evidence="3">
    <location>
        <begin position="149"/>
        <end position="170"/>
    </location>
</feature>
<dbReference type="PANTHER" id="PTHR34295:SF1">
    <property type="entry name" value="BIOTIN TRANSPORTER BIOY"/>
    <property type="match status" value="1"/>
</dbReference>
<sequence>MNTRNMALTSLFAALLAVSSQVSIPLGPVPIVMQVMFVLLAGIILGKRLGPASVAVWVLLGVFGLPVFAQGKAGAAVLIGPTGGYIFGYFVCTYIVGYVAEHFEPNYKYTAAAMFTGLAVIYVSGLAGFMLSFQYVLHNPMPLEKALNLAVWPFLPLDLVKTLAAVYVGVRVRRALLKAGLVLSKPIA</sequence>
<keyword evidence="2 3" id="KW-0472">Membrane</keyword>
<organism evidence="4 5">
    <name type="scientific">Sporomusa malonica</name>
    <dbReference type="NCBI Taxonomy" id="112901"/>
    <lineage>
        <taxon>Bacteria</taxon>
        <taxon>Bacillati</taxon>
        <taxon>Bacillota</taxon>
        <taxon>Negativicutes</taxon>
        <taxon>Selenomonadales</taxon>
        <taxon>Sporomusaceae</taxon>
        <taxon>Sporomusa</taxon>
    </lineage>
</organism>
<keyword evidence="5" id="KW-1185">Reference proteome</keyword>
<dbReference type="GO" id="GO:0015225">
    <property type="term" value="F:biotin transmembrane transporter activity"/>
    <property type="evidence" value="ECO:0007669"/>
    <property type="project" value="UniProtKB-UniRule"/>
</dbReference>
<evidence type="ECO:0000313" key="4">
    <source>
        <dbReference type="EMBL" id="SMD04764.1"/>
    </source>
</evidence>
<proteinExistence type="inferred from homology"/>
<dbReference type="PIRSF" id="PIRSF016661">
    <property type="entry name" value="BioY"/>
    <property type="match status" value="1"/>
</dbReference>
<keyword evidence="3" id="KW-0812">Transmembrane</keyword>
<feature type="transmembrane region" description="Helical" evidence="3">
    <location>
        <begin position="75"/>
        <end position="100"/>
    </location>
</feature>
<dbReference type="InterPro" id="IPR003784">
    <property type="entry name" value="BioY"/>
</dbReference>
<evidence type="ECO:0000256" key="1">
    <source>
        <dbReference type="ARBA" id="ARBA00010692"/>
    </source>
</evidence>
<dbReference type="Pfam" id="PF02632">
    <property type="entry name" value="BioY"/>
    <property type="match status" value="1"/>
</dbReference>
<feature type="transmembrane region" description="Helical" evidence="3">
    <location>
        <begin position="29"/>
        <end position="45"/>
    </location>
</feature>
<evidence type="ECO:0000256" key="3">
    <source>
        <dbReference type="SAM" id="Phobius"/>
    </source>
</evidence>
<keyword evidence="2" id="KW-0813">Transport</keyword>
<dbReference type="GO" id="GO:0005886">
    <property type="term" value="C:plasma membrane"/>
    <property type="evidence" value="ECO:0007669"/>
    <property type="project" value="UniProtKB-SubCell"/>
</dbReference>
<keyword evidence="2" id="KW-1003">Cell membrane</keyword>
<gene>
    <name evidence="4" type="ORF">SAMN04488500_12090</name>
</gene>
<evidence type="ECO:0000256" key="2">
    <source>
        <dbReference type="PIRNR" id="PIRNR016661"/>
    </source>
</evidence>
<dbReference type="STRING" id="112901.SAMN04488500_12090"/>
<feature type="transmembrane region" description="Helical" evidence="3">
    <location>
        <begin position="52"/>
        <end position="69"/>
    </location>
</feature>
<name>A0A1W2E4T9_9FIRM</name>
<comment type="subcellular location">
    <subcellularLocation>
        <location evidence="2">Cell membrane</location>
        <topology evidence="2">Multi-pass membrane protein</topology>
    </subcellularLocation>
</comment>
<dbReference type="Gene3D" id="1.10.1760.20">
    <property type="match status" value="1"/>
</dbReference>
<comment type="similarity">
    <text evidence="1 2">Belongs to the BioY family.</text>
</comment>
<dbReference type="Proteomes" id="UP000192738">
    <property type="component" value="Unassembled WGS sequence"/>
</dbReference>
<dbReference type="RefSeq" id="WP_084577557.1">
    <property type="nucleotide sequence ID" value="NZ_CP155572.1"/>
</dbReference>
<dbReference type="OrthoDB" id="9803495at2"/>
<evidence type="ECO:0000313" key="5">
    <source>
        <dbReference type="Proteomes" id="UP000192738"/>
    </source>
</evidence>
<accession>A0A1W2E4T9</accession>
<keyword evidence="3" id="KW-1133">Transmembrane helix</keyword>